<feature type="non-terminal residue" evidence="2">
    <location>
        <position position="596"/>
    </location>
</feature>
<dbReference type="InterPro" id="IPR036397">
    <property type="entry name" value="RNaseH_sf"/>
</dbReference>
<dbReference type="GO" id="GO:0044547">
    <property type="term" value="F:DNA topoisomerase binding"/>
    <property type="evidence" value="ECO:0007669"/>
    <property type="project" value="TreeGrafter"/>
</dbReference>
<feature type="region of interest" description="Disordered" evidence="1">
    <location>
        <begin position="73"/>
        <end position="100"/>
    </location>
</feature>
<evidence type="ECO:0000313" key="3">
    <source>
        <dbReference type="Proteomes" id="UP000670152"/>
    </source>
</evidence>
<dbReference type="OrthoDB" id="10537335at2759"/>
<keyword evidence="2" id="KW-0808">Transferase</keyword>
<accession>A0A836K3U4</accession>
<feature type="region of interest" description="Disordered" evidence="1">
    <location>
        <begin position="202"/>
        <end position="238"/>
    </location>
</feature>
<dbReference type="GO" id="GO:0042800">
    <property type="term" value="F:histone H3K4 methyltransferase activity"/>
    <property type="evidence" value="ECO:0007669"/>
    <property type="project" value="TreeGrafter"/>
</dbReference>
<dbReference type="GO" id="GO:0006303">
    <property type="term" value="P:double-strand break repair via nonhomologous end joining"/>
    <property type="evidence" value="ECO:0007669"/>
    <property type="project" value="TreeGrafter"/>
</dbReference>
<dbReference type="GO" id="GO:0031297">
    <property type="term" value="P:replication fork processing"/>
    <property type="evidence" value="ECO:0007669"/>
    <property type="project" value="TreeGrafter"/>
</dbReference>
<organism evidence="2 3">
    <name type="scientific">Acromyrmex heyeri</name>
    <dbReference type="NCBI Taxonomy" id="230685"/>
    <lineage>
        <taxon>Eukaryota</taxon>
        <taxon>Metazoa</taxon>
        <taxon>Ecdysozoa</taxon>
        <taxon>Arthropoda</taxon>
        <taxon>Hexapoda</taxon>
        <taxon>Insecta</taxon>
        <taxon>Pterygota</taxon>
        <taxon>Neoptera</taxon>
        <taxon>Endopterygota</taxon>
        <taxon>Hymenoptera</taxon>
        <taxon>Apocrita</taxon>
        <taxon>Aculeata</taxon>
        <taxon>Formicoidea</taxon>
        <taxon>Formicidae</taxon>
        <taxon>Myrmicinae</taxon>
        <taxon>Acromyrmex</taxon>
    </lineage>
</organism>
<name>A0A836K3U4_9HYME</name>
<dbReference type="GO" id="GO:0003690">
    <property type="term" value="F:double-stranded DNA binding"/>
    <property type="evidence" value="ECO:0007669"/>
    <property type="project" value="TreeGrafter"/>
</dbReference>
<dbReference type="GO" id="GO:0046975">
    <property type="term" value="F:histone H3K36 methyltransferase activity"/>
    <property type="evidence" value="ECO:0007669"/>
    <property type="project" value="TreeGrafter"/>
</dbReference>
<comment type="caution">
    <text evidence="2">The sequence shown here is derived from an EMBL/GenBank/DDBJ whole genome shotgun (WGS) entry which is preliminary data.</text>
</comment>
<proteinExistence type="predicted"/>
<dbReference type="PANTHER" id="PTHR46060">
    <property type="entry name" value="MARINER MOS1 TRANSPOSASE-LIKE PROTEIN"/>
    <property type="match status" value="1"/>
</dbReference>
<dbReference type="EMBL" id="JAANIB010002741">
    <property type="protein sequence ID" value="KAG5339692.1"/>
    <property type="molecule type" value="Genomic_DNA"/>
</dbReference>
<gene>
    <name evidence="2" type="primary">Setmar_105</name>
    <name evidence="2" type="ORF">G6Z77_0007189</name>
</gene>
<evidence type="ECO:0000256" key="1">
    <source>
        <dbReference type="SAM" id="MobiDB-lite"/>
    </source>
</evidence>
<evidence type="ECO:0000313" key="2">
    <source>
        <dbReference type="EMBL" id="KAG5339692.1"/>
    </source>
</evidence>
<sequence>MASQSCTPSAVPVPSSASNDSDTDKSNNGSFEIISDTELVLQDNQPQEQINVQIVGETAQYNKQQINQQIIQAQQQQASNSPSLKPILKQSTDDSSDTDDNFDTVDMYGGDVNCENMDVNLPAVVEQTTPIISHPCMPPAVPAPCSTNNDSDVDSYSDLDDIYNIDDIYDGIMDDMYDGNVNLENMDVNSTVVEQITPITSHPCMPPAVPTPSSTDNNFDTNSKSDTDNNYGGNVNLENMDVNSQDAQQSLPQSNYSDTDDNYGGNVDLENMDVNSQDAQSLSQLKLILKQLDSTLKQLNSILNPSTASTQPTIEQTTSISSQPCMPPPILAPNVANNSNMNVNPEKIDIDFEGAQLRLQKKQCNSAKIKDAKIKLAKQALLKLYNEVYLDGAPAPPAFRMVKKWFTRFRRGDFNLEDESPLSVIDDDAINSKQCTHFEEVAEALNIDRSTACRSLKKIKTIFMLRRLEKEVPLDRLVADEKWILYTNVKRKHIWKEANEPANSIAKAELPEKILLCFHLPVGQTIDLKKYCQQLTKVTILVRRGVIFHHDNARLYSSKMTLDQLKQLKWEILLHPPYSPDIAPSDFYLFRSLQND</sequence>
<feature type="region of interest" description="Disordered" evidence="1">
    <location>
        <begin position="1"/>
        <end position="30"/>
    </location>
</feature>
<dbReference type="AlphaFoldDB" id="A0A836K3U4"/>
<keyword evidence="3" id="KW-1185">Reference proteome</keyword>
<protein>
    <submittedName>
        <fullName evidence="2">SETMR methyltransferase</fullName>
    </submittedName>
</protein>
<feature type="compositionally biased region" description="Polar residues" evidence="1">
    <location>
        <begin position="211"/>
        <end position="238"/>
    </location>
</feature>
<dbReference type="GO" id="GO:0003697">
    <property type="term" value="F:single-stranded DNA binding"/>
    <property type="evidence" value="ECO:0007669"/>
    <property type="project" value="TreeGrafter"/>
</dbReference>
<dbReference type="GO" id="GO:0005634">
    <property type="term" value="C:nucleus"/>
    <property type="evidence" value="ECO:0007669"/>
    <property type="project" value="TreeGrafter"/>
</dbReference>
<dbReference type="GO" id="GO:0032259">
    <property type="term" value="P:methylation"/>
    <property type="evidence" value="ECO:0007669"/>
    <property type="project" value="UniProtKB-KW"/>
</dbReference>
<dbReference type="GO" id="GO:0044774">
    <property type="term" value="P:mitotic DNA integrity checkpoint signaling"/>
    <property type="evidence" value="ECO:0007669"/>
    <property type="project" value="TreeGrafter"/>
</dbReference>
<dbReference type="GO" id="GO:0000729">
    <property type="term" value="P:DNA double-strand break processing"/>
    <property type="evidence" value="ECO:0007669"/>
    <property type="project" value="TreeGrafter"/>
</dbReference>
<feature type="compositionally biased region" description="Low complexity" evidence="1">
    <location>
        <begin position="8"/>
        <end position="18"/>
    </location>
</feature>
<dbReference type="Proteomes" id="UP000670152">
    <property type="component" value="Unassembled WGS sequence"/>
</dbReference>
<dbReference type="GO" id="GO:0035861">
    <property type="term" value="C:site of double-strand break"/>
    <property type="evidence" value="ECO:0007669"/>
    <property type="project" value="TreeGrafter"/>
</dbReference>
<keyword evidence="2" id="KW-0489">Methyltransferase</keyword>
<dbReference type="GO" id="GO:0000793">
    <property type="term" value="C:condensed chromosome"/>
    <property type="evidence" value="ECO:0007669"/>
    <property type="project" value="TreeGrafter"/>
</dbReference>
<dbReference type="Gene3D" id="3.30.420.10">
    <property type="entry name" value="Ribonuclease H-like superfamily/Ribonuclease H"/>
    <property type="match status" value="1"/>
</dbReference>
<dbReference type="InterPro" id="IPR052709">
    <property type="entry name" value="Transposase-MT_Hybrid"/>
</dbReference>
<dbReference type="GO" id="GO:0000014">
    <property type="term" value="F:single-stranded DNA endodeoxyribonuclease activity"/>
    <property type="evidence" value="ECO:0007669"/>
    <property type="project" value="TreeGrafter"/>
</dbReference>
<dbReference type="PANTHER" id="PTHR46060:SF2">
    <property type="entry name" value="HISTONE-LYSINE N-METHYLTRANSFERASE SETMAR"/>
    <property type="match status" value="1"/>
</dbReference>
<dbReference type="GO" id="GO:0015074">
    <property type="term" value="P:DNA integration"/>
    <property type="evidence" value="ECO:0007669"/>
    <property type="project" value="TreeGrafter"/>
</dbReference>
<reference evidence="2 3" key="1">
    <citation type="submission" date="2020-02" db="EMBL/GenBank/DDBJ databases">
        <title>Relaxed selection underlies rapid genomic changes in the transitions from sociality to social parasitism in ants.</title>
        <authorList>
            <person name="Bi X."/>
        </authorList>
    </citation>
    <scope>NUCLEOTIDE SEQUENCE [LARGE SCALE GENOMIC DNA]</scope>
    <source>
        <strain evidence="2">BGI-DK2014b</strain>
        <tissue evidence="2">Whole body</tissue>
    </source>
</reference>
<feature type="non-terminal residue" evidence="2">
    <location>
        <position position="1"/>
    </location>
</feature>
<feature type="compositionally biased region" description="Low complexity" evidence="1">
    <location>
        <begin position="73"/>
        <end position="83"/>
    </location>
</feature>